<evidence type="ECO:0000256" key="8">
    <source>
        <dbReference type="SAM" id="SignalP"/>
    </source>
</evidence>
<dbReference type="EMBL" id="JAWDGP010008094">
    <property type="protein sequence ID" value="KAK3691448.1"/>
    <property type="molecule type" value="Genomic_DNA"/>
</dbReference>
<evidence type="ECO:0000313" key="11">
    <source>
        <dbReference type="Proteomes" id="UP001283361"/>
    </source>
</evidence>
<feature type="binding site" evidence="7">
    <location>
        <position position="288"/>
    </location>
    <ligand>
        <name>Zn(2+)</name>
        <dbReference type="ChEBI" id="CHEBI:29105"/>
    </ligand>
</feature>
<evidence type="ECO:0000256" key="6">
    <source>
        <dbReference type="ARBA" id="ARBA00038170"/>
    </source>
</evidence>
<evidence type="ECO:0000256" key="2">
    <source>
        <dbReference type="ARBA" id="ARBA00022679"/>
    </source>
</evidence>
<dbReference type="GO" id="GO:0046872">
    <property type="term" value="F:metal ion binding"/>
    <property type="evidence" value="ECO:0007669"/>
    <property type="project" value="UniProtKB-KW"/>
</dbReference>
<dbReference type="GO" id="GO:0003714">
    <property type="term" value="F:transcription corepressor activity"/>
    <property type="evidence" value="ECO:0007669"/>
    <property type="project" value="TreeGrafter"/>
</dbReference>
<dbReference type="EC" id="2.3.1.286" evidence="1"/>
<feature type="binding site" evidence="7">
    <location>
        <position position="325"/>
    </location>
    <ligand>
        <name>Zn(2+)</name>
        <dbReference type="ChEBI" id="CHEBI:29105"/>
    </ligand>
</feature>
<evidence type="ECO:0000256" key="3">
    <source>
        <dbReference type="ARBA" id="ARBA00022723"/>
    </source>
</evidence>
<proteinExistence type="inferred from homology"/>
<evidence type="ECO:0000256" key="5">
    <source>
        <dbReference type="ARBA" id="ARBA00023027"/>
    </source>
</evidence>
<evidence type="ECO:0000259" key="9">
    <source>
        <dbReference type="PROSITE" id="PS50305"/>
    </source>
</evidence>
<dbReference type="GO" id="GO:0005634">
    <property type="term" value="C:nucleus"/>
    <property type="evidence" value="ECO:0007669"/>
    <property type="project" value="TreeGrafter"/>
</dbReference>
<dbReference type="GO" id="GO:0017136">
    <property type="term" value="F:histone deacetylase activity, NAD-dependent"/>
    <property type="evidence" value="ECO:0007669"/>
    <property type="project" value="TreeGrafter"/>
</dbReference>
<sequence>MLGLMLELLRFAIIMDDIGADIDWLEYLVGADNDWLEYLVGADNDWLEYLVGADNDWLEYLVGADNDWLEYLVGADNDWLEYLVGADNDWLEYLVGADNDWLEYLATSKGSKAVNWKEGGVAFFHWPCWAELVRATKDTTSAITLSDTERSMILDAKKTAEFHDSDADICLEAEKIAHILQHARYCIGFTGAGISTAAGIGDFRGINGKWTEREKVKNYGTKGASKFKSAARVDTLRPTYTHEALLKLQEMGLLKFLISQNTDGLHRLSGIPADKLSELHGNTFVEKCETCDARFERPFPCRRGNGAFEIKCKRCKINHRTGRRCSKKGCNGYLMNTIINFGDYLEGNVLSRAIDEASLSDAVLVLGSTLRVTPANNLITMGDRPMKLIICNRQTTPHDEDCKVEGPHGHALGSRVFGDCDVLMKSVMACVLKPDELRVWEDGRQARMKQYGQKRSAPR</sequence>
<feature type="signal peptide" evidence="8">
    <location>
        <begin position="1"/>
        <end position="20"/>
    </location>
</feature>
<evidence type="ECO:0000256" key="1">
    <source>
        <dbReference type="ARBA" id="ARBA00012928"/>
    </source>
</evidence>
<protein>
    <recommendedName>
        <fullName evidence="1">protein acetyllysine N-acetyltransferase</fullName>
        <ecNumber evidence="1">2.3.1.286</ecNumber>
    </recommendedName>
</protein>
<evidence type="ECO:0000313" key="10">
    <source>
        <dbReference type="EMBL" id="KAK3691448.1"/>
    </source>
</evidence>
<name>A0AAE0XE74_9GAST</name>
<feature type="active site" description="Proton acceptor" evidence="7">
    <location>
        <position position="280"/>
    </location>
</feature>
<dbReference type="Proteomes" id="UP001283361">
    <property type="component" value="Unassembled WGS sequence"/>
</dbReference>
<evidence type="ECO:0000256" key="4">
    <source>
        <dbReference type="ARBA" id="ARBA00022833"/>
    </source>
</evidence>
<feature type="binding site" evidence="7">
    <location>
        <position position="330"/>
    </location>
    <ligand>
        <name>Zn(2+)</name>
        <dbReference type="ChEBI" id="CHEBI:29105"/>
    </ligand>
</feature>
<keyword evidence="2" id="KW-0808">Transferase</keyword>
<dbReference type="SUPFAM" id="SSF52467">
    <property type="entry name" value="DHS-like NAD/FAD-binding domain"/>
    <property type="match status" value="1"/>
</dbReference>
<dbReference type="Gene3D" id="2.20.28.200">
    <property type="match status" value="1"/>
</dbReference>
<dbReference type="Pfam" id="PF02146">
    <property type="entry name" value="SIR2"/>
    <property type="match status" value="1"/>
</dbReference>
<dbReference type="GO" id="GO:0070403">
    <property type="term" value="F:NAD+ binding"/>
    <property type="evidence" value="ECO:0007669"/>
    <property type="project" value="InterPro"/>
</dbReference>
<keyword evidence="11" id="KW-1185">Reference proteome</keyword>
<dbReference type="PANTHER" id="PTHR11085">
    <property type="entry name" value="NAD-DEPENDENT PROTEIN DEACYLASE SIRTUIN-5, MITOCHONDRIAL-RELATED"/>
    <property type="match status" value="1"/>
</dbReference>
<feature type="binding site" evidence="7">
    <location>
        <position position="291"/>
    </location>
    <ligand>
        <name>Zn(2+)</name>
        <dbReference type="ChEBI" id="CHEBI:29105"/>
    </ligand>
</feature>
<dbReference type="PROSITE" id="PS50305">
    <property type="entry name" value="SIRTUIN"/>
    <property type="match status" value="1"/>
</dbReference>
<comment type="similarity">
    <text evidence="6">Belongs to the sirtuin family. Class IV subfamily.</text>
</comment>
<accession>A0AAE0XE74</accession>
<keyword evidence="3 7" id="KW-0479">Metal-binding</keyword>
<dbReference type="Gene3D" id="3.40.50.1220">
    <property type="entry name" value="TPP-binding domain"/>
    <property type="match status" value="1"/>
</dbReference>
<feature type="chain" id="PRO_5042217463" description="protein acetyllysine N-acetyltransferase" evidence="8">
    <location>
        <begin position="21"/>
        <end position="459"/>
    </location>
</feature>
<dbReference type="InterPro" id="IPR003000">
    <property type="entry name" value="Sirtuin"/>
</dbReference>
<dbReference type="InterPro" id="IPR050134">
    <property type="entry name" value="NAD-dep_sirtuin_deacylases"/>
</dbReference>
<dbReference type="InterPro" id="IPR029035">
    <property type="entry name" value="DHS-like_NAD/FAD-binding_dom"/>
</dbReference>
<evidence type="ECO:0000256" key="7">
    <source>
        <dbReference type="PROSITE-ProRule" id="PRU00236"/>
    </source>
</evidence>
<gene>
    <name evidence="10" type="ORF">RRG08_036247</name>
</gene>
<comment type="caution">
    <text evidence="10">The sequence shown here is derived from an EMBL/GenBank/DDBJ whole genome shotgun (WGS) entry which is preliminary data.</text>
</comment>
<keyword evidence="5" id="KW-0520">NAD</keyword>
<organism evidence="10 11">
    <name type="scientific">Elysia crispata</name>
    <name type="common">lettuce slug</name>
    <dbReference type="NCBI Taxonomy" id="231223"/>
    <lineage>
        <taxon>Eukaryota</taxon>
        <taxon>Metazoa</taxon>
        <taxon>Spiralia</taxon>
        <taxon>Lophotrochozoa</taxon>
        <taxon>Mollusca</taxon>
        <taxon>Gastropoda</taxon>
        <taxon>Heterobranchia</taxon>
        <taxon>Euthyneura</taxon>
        <taxon>Panpulmonata</taxon>
        <taxon>Sacoglossa</taxon>
        <taxon>Placobranchoidea</taxon>
        <taxon>Plakobranchidae</taxon>
        <taxon>Elysia</taxon>
    </lineage>
</organism>
<dbReference type="PANTHER" id="PTHR11085:SF12">
    <property type="entry name" value="NAD-DEPENDENT PROTEIN DEACYLASE SIRTUIN-6"/>
    <property type="match status" value="1"/>
</dbReference>
<keyword evidence="8" id="KW-0732">Signal</keyword>
<reference evidence="10" key="1">
    <citation type="journal article" date="2023" name="G3 (Bethesda)">
        <title>A reference genome for the long-term kleptoplast-retaining sea slug Elysia crispata morphotype clarki.</title>
        <authorList>
            <person name="Eastman K.E."/>
            <person name="Pendleton A.L."/>
            <person name="Shaikh M.A."/>
            <person name="Suttiyut T."/>
            <person name="Ogas R."/>
            <person name="Tomko P."/>
            <person name="Gavelis G."/>
            <person name="Widhalm J.R."/>
            <person name="Wisecaver J.H."/>
        </authorList>
    </citation>
    <scope>NUCLEOTIDE SEQUENCE</scope>
    <source>
        <strain evidence="10">ECLA1</strain>
    </source>
</reference>
<keyword evidence="4 7" id="KW-0862">Zinc</keyword>
<dbReference type="InterPro" id="IPR026590">
    <property type="entry name" value="Ssirtuin_cat_dom"/>
</dbReference>
<dbReference type="AlphaFoldDB" id="A0AAE0XE74"/>
<feature type="domain" description="Deacetylase sirtuin-type" evidence="9">
    <location>
        <begin position="166"/>
        <end position="434"/>
    </location>
</feature>
<dbReference type="GO" id="GO:0000122">
    <property type="term" value="P:negative regulation of transcription by RNA polymerase II"/>
    <property type="evidence" value="ECO:0007669"/>
    <property type="project" value="TreeGrafter"/>
</dbReference>